<comment type="caution">
    <text evidence="2">The sequence shown here is derived from an EMBL/GenBank/DDBJ whole genome shotgun (WGS) entry which is preliminary data.</text>
</comment>
<gene>
    <name evidence="2" type="ORF">COCSUDRAFT_33342</name>
</gene>
<dbReference type="RefSeq" id="XP_005647156.1">
    <property type="nucleotide sequence ID" value="XM_005647099.1"/>
</dbReference>
<dbReference type="AlphaFoldDB" id="I0YW43"/>
<dbReference type="GeneID" id="17040599"/>
<feature type="region of interest" description="Disordered" evidence="1">
    <location>
        <begin position="48"/>
        <end position="68"/>
    </location>
</feature>
<name>I0YW43_COCSC</name>
<dbReference type="EMBL" id="AGSI01000009">
    <property type="protein sequence ID" value="EIE22612.1"/>
    <property type="molecule type" value="Genomic_DNA"/>
</dbReference>
<keyword evidence="3" id="KW-1185">Reference proteome</keyword>
<dbReference type="Proteomes" id="UP000007264">
    <property type="component" value="Unassembled WGS sequence"/>
</dbReference>
<feature type="compositionally biased region" description="Low complexity" evidence="1">
    <location>
        <begin position="57"/>
        <end position="68"/>
    </location>
</feature>
<sequence>MDSLRHHQSHRTTHECNGTCCSDKETDFSTSADLKTVDCSQTVATSEKYSSHDKTATKPTETTLTLRM</sequence>
<organism evidence="2 3">
    <name type="scientific">Coccomyxa subellipsoidea (strain C-169)</name>
    <name type="common">Green microalga</name>
    <dbReference type="NCBI Taxonomy" id="574566"/>
    <lineage>
        <taxon>Eukaryota</taxon>
        <taxon>Viridiplantae</taxon>
        <taxon>Chlorophyta</taxon>
        <taxon>core chlorophytes</taxon>
        <taxon>Trebouxiophyceae</taxon>
        <taxon>Trebouxiophyceae incertae sedis</taxon>
        <taxon>Coccomyxaceae</taxon>
        <taxon>Coccomyxa</taxon>
        <taxon>Coccomyxa subellipsoidea</taxon>
    </lineage>
</organism>
<proteinExistence type="predicted"/>
<reference evidence="2 3" key="1">
    <citation type="journal article" date="2012" name="Genome Biol.">
        <title>The genome of the polar eukaryotic microalga coccomyxa subellipsoidea reveals traits of cold adaptation.</title>
        <authorList>
            <person name="Blanc G."/>
            <person name="Agarkova I."/>
            <person name="Grimwood J."/>
            <person name="Kuo A."/>
            <person name="Brueggeman A."/>
            <person name="Dunigan D."/>
            <person name="Gurnon J."/>
            <person name="Ladunga I."/>
            <person name="Lindquist E."/>
            <person name="Lucas S."/>
            <person name="Pangilinan J."/>
            <person name="Proschold T."/>
            <person name="Salamov A."/>
            <person name="Schmutz J."/>
            <person name="Weeks D."/>
            <person name="Yamada T."/>
            <person name="Claverie J.M."/>
            <person name="Grigoriev I."/>
            <person name="Van Etten J."/>
            <person name="Lomsadze A."/>
            <person name="Borodovsky M."/>
        </authorList>
    </citation>
    <scope>NUCLEOTIDE SEQUENCE [LARGE SCALE GENOMIC DNA]</scope>
    <source>
        <strain evidence="2 3">C-169</strain>
    </source>
</reference>
<evidence type="ECO:0000256" key="1">
    <source>
        <dbReference type="SAM" id="MobiDB-lite"/>
    </source>
</evidence>
<accession>I0YW43</accession>
<dbReference type="KEGG" id="csl:COCSUDRAFT_33342"/>
<evidence type="ECO:0000313" key="3">
    <source>
        <dbReference type="Proteomes" id="UP000007264"/>
    </source>
</evidence>
<evidence type="ECO:0000313" key="2">
    <source>
        <dbReference type="EMBL" id="EIE22612.1"/>
    </source>
</evidence>
<protein>
    <submittedName>
        <fullName evidence="2">Uncharacterized protein</fullName>
    </submittedName>
</protein>